<keyword evidence="1" id="KW-0812">Transmembrane</keyword>
<dbReference type="AlphaFoldDB" id="A0A562ZTV4"/>
<comment type="caution">
    <text evidence="3">The sequence shown here is derived from an EMBL/GenBank/DDBJ whole genome shotgun (WGS) entry which is preliminary data.</text>
</comment>
<evidence type="ECO:0000256" key="1">
    <source>
        <dbReference type="SAM" id="Phobius"/>
    </source>
</evidence>
<evidence type="ECO:0000259" key="2">
    <source>
        <dbReference type="Pfam" id="PF13676"/>
    </source>
</evidence>
<name>A0A562ZTV4_9BURK</name>
<dbReference type="SUPFAM" id="SSF52200">
    <property type="entry name" value="Toll/Interleukin receptor TIR domain"/>
    <property type="match status" value="1"/>
</dbReference>
<dbReference type="Proteomes" id="UP000318199">
    <property type="component" value="Unassembled WGS sequence"/>
</dbReference>
<dbReference type="RefSeq" id="WP_145892709.1">
    <property type="nucleotide sequence ID" value="NZ_VOBQ01000006.1"/>
</dbReference>
<keyword evidence="1" id="KW-1133">Transmembrane helix</keyword>
<feature type="transmembrane region" description="Helical" evidence="1">
    <location>
        <begin position="262"/>
        <end position="285"/>
    </location>
</feature>
<dbReference type="Pfam" id="PF13676">
    <property type="entry name" value="TIR_2"/>
    <property type="match status" value="1"/>
</dbReference>
<dbReference type="GO" id="GO:0007165">
    <property type="term" value="P:signal transduction"/>
    <property type="evidence" value="ECO:0007669"/>
    <property type="project" value="InterPro"/>
</dbReference>
<feature type="domain" description="TIR" evidence="2">
    <location>
        <begin position="4"/>
        <end position="120"/>
    </location>
</feature>
<feature type="transmembrane region" description="Helical" evidence="1">
    <location>
        <begin position="199"/>
        <end position="217"/>
    </location>
</feature>
<dbReference type="InterPro" id="IPR000157">
    <property type="entry name" value="TIR_dom"/>
</dbReference>
<sequence length="525" mass="55819">MSSIFISYRSSDFDRGVLMLYGRLAERFGAEHLTLDRLSFAPGANWLPQIRSRVAMADIVVCAMGPGWTGDAAAPAFGVTDYVLEELALARKLGKPVLPVALAVDPLAITRSLPAGLEWVSDLHFVRFDPMSGDAKALCEALDTLGGPTVVRDASNGQAFGFGTKLVLDVSRSVLGSIFRPIGHAAAALQPVAGLRRSFLLAGAALTVLCLSGLLVAGEINPFMVAKFLAAMAFSALVAFAAFGILSWPVKGRPSSGSIASFTLHCTAALYIALAAWLLVFWLVLPDAVHHRFAAIGDSDLPLMQQLESLDTSLTTGAKWRLGIVQACGLLHLLILVNAFSRAAAIALGWKRWVFLLPASAVGVGFVAILVVLLTSGEGLRGANLPMDVTLTSAKDVMEPGGLKKTELLLEATGRIEKRPKSIAFVVDSFRAENRQLPAKPIQALMCALLISKGGRFDWPPVMHEARVRLGEDLAPGQGLSRRNLVVDVPLGENFQSGATALGCFVETGPVSYPIGNGTMLVLKW</sequence>
<evidence type="ECO:0000313" key="3">
    <source>
        <dbReference type="EMBL" id="TWO71768.1"/>
    </source>
</evidence>
<evidence type="ECO:0000313" key="4">
    <source>
        <dbReference type="Proteomes" id="UP000318199"/>
    </source>
</evidence>
<dbReference type="OrthoDB" id="9768004at2"/>
<feature type="transmembrane region" description="Helical" evidence="1">
    <location>
        <begin position="353"/>
        <end position="374"/>
    </location>
</feature>
<protein>
    <submittedName>
        <fullName evidence="3">Toll/interleukin-1 receptor domain-containing protein</fullName>
    </submittedName>
</protein>
<dbReference type="EMBL" id="VOBQ01000006">
    <property type="protein sequence ID" value="TWO71768.1"/>
    <property type="molecule type" value="Genomic_DNA"/>
</dbReference>
<keyword evidence="4" id="KW-1185">Reference proteome</keyword>
<organism evidence="3 4">
    <name type="scientific">Caenimonas sedimenti</name>
    <dbReference type="NCBI Taxonomy" id="2596921"/>
    <lineage>
        <taxon>Bacteria</taxon>
        <taxon>Pseudomonadati</taxon>
        <taxon>Pseudomonadota</taxon>
        <taxon>Betaproteobacteria</taxon>
        <taxon>Burkholderiales</taxon>
        <taxon>Comamonadaceae</taxon>
        <taxon>Caenimonas</taxon>
    </lineage>
</organism>
<reference evidence="3 4" key="1">
    <citation type="submission" date="2019-07" db="EMBL/GenBank/DDBJ databases">
        <title>Caenimonas sedimenti sp. nov., isolated from activated sludge.</title>
        <authorList>
            <person name="Xu J."/>
        </authorList>
    </citation>
    <scope>NUCLEOTIDE SEQUENCE [LARGE SCALE GENOMIC DNA]</scope>
    <source>
        <strain evidence="3 4">HX-9-20</strain>
    </source>
</reference>
<gene>
    <name evidence="3" type="ORF">FN976_09165</name>
</gene>
<accession>A0A562ZTV4</accession>
<feature type="transmembrane region" description="Helical" evidence="1">
    <location>
        <begin position="229"/>
        <end position="250"/>
    </location>
</feature>
<keyword evidence="1" id="KW-0472">Membrane</keyword>
<dbReference type="Gene3D" id="3.40.50.10140">
    <property type="entry name" value="Toll/interleukin-1 receptor homology (TIR) domain"/>
    <property type="match status" value="1"/>
</dbReference>
<proteinExistence type="predicted"/>
<keyword evidence="3" id="KW-0675">Receptor</keyword>
<dbReference type="InterPro" id="IPR035897">
    <property type="entry name" value="Toll_tir_struct_dom_sf"/>
</dbReference>
<feature type="transmembrane region" description="Helical" evidence="1">
    <location>
        <begin position="320"/>
        <end position="341"/>
    </location>
</feature>